<sequence>MDSFSYINLSDIYPNPYQPRQHFKPEELTELTESIKENGLIQPIIVRESPIFGYELIAGERRLKASQLAGLAKIPAIIKTISDQDSMKQAIIENLQRSDLNPIEEAQAYQKILDKTKTTHDELAKSMGKSRPYISNSLRLLQLPAHLQKAVALDQLSQGHARLLINLKESEQLFYFNLIQEEGLSVRQLEKRLKTETKPTKTRTPDLFIQESEKELSRSLGLPVTLTYHKKHKGQLTIHFSSEEDYQRLINKLK</sequence>
<dbReference type="CDD" id="cd16393">
    <property type="entry name" value="SPO0J_N"/>
    <property type="match status" value="1"/>
</dbReference>
<dbReference type="GO" id="GO:0003677">
    <property type="term" value="F:DNA binding"/>
    <property type="evidence" value="ECO:0007669"/>
    <property type="project" value="UniProtKB-KW"/>
</dbReference>
<evidence type="ECO:0000256" key="3">
    <source>
        <dbReference type="ARBA" id="ARBA00022829"/>
    </source>
</evidence>
<dbReference type="GO" id="GO:0045881">
    <property type="term" value="P:positive regulation of sporulation resulting in formation of a cellular spore"/>
    <property type="evidence" value="ECO:0007669"/>
    <property type="project" value="TreeGrafter"/>
</dbReference>
<dbReference type="AlphaFoldDB" id="A0A5C5SDE5"/>
<dbReference type="InterPro" id="IPR057240">
    <property type="entry name" value="ParB_dimer_C"/>
</dbReference>
<keyword evidence="3" id="KW-0159">Chromosome partition</keyword>
<dbReference type="InterPro" id="IPR050336">
    <property type="entry name" value="Chromosome_partition/occlusion"/>
</dbReference>
<dbReference type="GO" id="GO:0007059">
    <property type="term" value="P:chromosome segregation"/>
    <property type="evidence" value="ECO:0007669"/>
    <property type="project" value="UniProtKB-KW"/>
</dbReference>
<keyword evidence="4" id="KW-0238">DNA-binding</keyword>
<dbReference type="InterPro" id="IPR041468">
    <property type="entry name" value="HTH_ParB/Spo0J"/>
</dbReference>
<gene>
    <name evidence="6" type="ORF">FRX57_05325</name>
</gene>
<accession>A0A5C5SDE5</accession>
<evidence type="ECO:0000256" key="4">
    <source>
        <dbReference type="ARBA" id="ARBA00023125"/>
    </source>
</evidence>
<evidence type="ECO:0000259" key="5">
    <source>
        <dbReference type="SMART" id="SM00470"/>
    </source>
</evidence>
<dbReference type="PANTHER" id="PTHR33375">
    <property type="entry name" value="CHROMOSOME-PARTITIONING PROTEIN PARB-RELATED"/>
    <property type="match status" value="1"/>
</dbReference>
<evidence type="ECO:0000313" key="7">
    <source>
        <dbReference type="Proteomes" id="UP000317430"/>
    </source>
</evidence>
<comment type="subcellular location">
    <subcellularLocation>
        <location evidence="1">Cytoplasm</location>
        <location evidence="1">Nucleoid</location>
    </subcellularLocation>
</comment>
<organism evidence="6 7">
    <name type="scientific">Streptococcus cuniculipharyngis</name>
    <dbReference type="NCBI Taxonomy" id="1562651"/>
    <lineage>
        <taxon>Bacteria</taxon>
        <taxon>Bacillati</taxon>
        <taxon>Bacillota</taxon>
        <taxon>Bacilli</taxon>
        <taxon>Lactobacillales</taxon>
        <taxon>Streptococcaceae</taxon>
        <taxon>Streptococcus</taxon>
    </lineage>
</organism>
<dbReference type="Gene3D" id="1.10.10.2830">
    <property type="match status" value="1"/>
</dbReference>
<evidence type="ECO:0000313" key="6">
    <source>
        <dbReference type="EMBL" id="TWS97706.1"/>
    </source>
</evidence>
<protein>
    <submittedName>
        <fullName evidence="6">ParB/RepB/Spo0J family partition protein</fullName>
    </submittedName>
</protein>
<feature type="domain" description="ParB-like N-terminal" evidence="5">
    <location>
        <begin position="5"/>
        <end position="95"/>
    </location>
</feature>
<dbReference type="Gene3D" id="3.90.1530.30">
    <property type="match status" value="1"/>
</dbReference>
<comment type="similarity">
    <text evidence="2">Belongs to the ParB family.</text>
</comment>
<proteinExistence type="inferred from homology"/>
<dbReference type="SMART" id="SM00470">
    <property type="entry name" value="ParB"/>
    <property type="match status" value="1"/>
</dbReference>
<dbReference type="PANTHER" id="PTHR33375:SF1">
    <property type="entry name" value="CHROMOSOME-PARTITIONING PROTEIN PARB-RELATED"/>
    <property type="match status" value="1"/>
</dbReference>
<dbReference type="NCBIfam" id="TIGR00180">
    <property type="entry name" value="parB_part"/>
    <property type="match status" value="1"/>
</dbReference>
<dbReference type="OrthoDB" id="9802051at2"/>
<dbReference type="InterPro" id="IPR036086">
    <property type="entry name" value="ParB/Sulfiredoxin_sf"/>
</dbReference>
<keyword evidence="7" id="KW-1185">Reference proteome</keyword>
<comment type="caution">
    <text evidence="6">The sequence shown here is derived from an EMBL/GenBank/DDBJ whole genome shotgun (WGS) entry which is preliminary data.</text>
</comment>
<dbReference type="Proteomes" id="UP000317430">
    <property type="component" value="Unassembled WGS sequence"/>
</dbReference>
<dbReference type="SUPFAM" id="SSF109709">
    <property type="entry name" value="KorB DNA-binding domain-like"/>
    <property type="match status" value="1"/>
</dbReference>
<reference evidence="6 7" key="1">
    <citation type="submission" date="2019-08" db="EMBL/GenBank/DDBJ databases">
        <authorList>
            <person name="Lei W."/>
        </authorList>
    </citation>
    <scope>NUCLEOTIDE SEQUENCE [LARGE SCALE GENOMIC DNA]</scope>
    <source>
        <strain evidence="6 7">CCUG 66496</strain>
    </source>
</reference>
<dbReference type="GO" id="GO:0005694">
    <property type="term" value="C:chromosome"/>
    <property type="evidence" value="ECO:0007669"/>
    <property type="project" value="TreeGrafter"/>
</dbReference>
<dbReference type="InterPro" id="IPR003115">
    <property type="entry name" value="ParB_N"/>
</dbReference>
<dbReference type="RefSeq" id="WP_146567424.1">
    <property type="nucleotide sequence ID" value="NZ_VOHL01000003.1"/>
</dbReference>
<dbReference type="GO" id="GO:0009295">
    <property type="term" value="C:nucleoid"/>
    <property type="evidence" value="ECO:0007669"/>
    <property type="project" value="UniProtKB-SubCell"/>
</dbReference>
<dbReference type="FunFam" id="1.10.10.2830:FF:000001">
    <property type="entry name" value="Chromosome partitioning protein ParB"/>
    <property type="match status" value="1"/>
</dbReference>
<dbReference type="FunFam" id="3.90.1530.30:FF:000001">
    <property type="entry name" value="Chromosome partitioning protein ParB"/>
    <property type="match status" value="1"/>
</dbReference>
<dbReference type="Pfam" id="PF17762">
    <property type="entry name" value="HTH_ParB"/>
    <property type="match status" value="1"/>
</dbReference>
<evidence type="ECO:0000256" key="2">
    <source>
        <dbReference type="ARBA" id="ARBA00006295"/>
    </source>
</evidence>
<dbReference type="Pfam" id="PF23552">
    <property type="entry name" value="ParB_C"/>
    <property type="match status" value="1"/>
</dbReference>
<evidence type="ECO:0000256" key="1">
    <source>
        <dbReference type="ARBA" id="ARBA00004453"/>
    </source>
</evidence>
<dbReference type="Pfam" id="PF02195">
    <property type="entry name" value="ParB_N"/>
    <property type="match status" value="1"/>
</dbReference>
<name>A0A5C5SDE5_9STRE</name>
<dbReference type="InterPro" id="IPR004437">
    <property type="entry name" value="ParB/RepB/Spo0J"/>
</dbReference>
<dbReference type="SUPFAM" id="SSF110849">
    <property type="entry name" value="ParB/Sulfiredoxin"/>
    <property type="match status" value="1"/>
</dbReference>
<dbReference type="EMBL" id="VOHL01000003">
    <property type="protein sequence ID" value="TWS97706.1"/>
    <property type="molecule type" value="Genomic_DNA"/>
</dbReference>